<gene>
    <name evidence="2" type="ORF">D187_002152</name>
</gene>
<protein>
    <submittedName>
        <fullName evidence="2">Uncharacterized protein</fullName>
    </submittedName>
</protein>
<evidence type="ECO:0000313" key="3">
    <source>
        <dbReference type="Proteomes" id="UP000011682"/>
    </source>
</evidence>
<dbReference type="Proteomes" id="UP000011682">
    <property type="component" value="Unassembled WGS sequence"/>
</dbReference>
<evidence type="ECO:0000313" key="2">
    <source>
        <dbReference type="EMBL" id="EPX60066.1"/>
    </source>
</evidence>
<evidence type="ECO:0000256" key="1">
    <source>
        <dbReference type="SAM" id="MobiDB-lite"/>
    </source>
</evidence>
<name>S9PAE0_CYSF2</name>
<organism evidence="2 3">
    <name type="scientific">Cystobacter fuscus (strain ATCC 25194 / DSM 2262 / NBRC 100088 / M29)</name>
    <dbReference type="NCBI Taxonomy" id="1242864"/>
    <lineage>
        <taxon>Bacteria</taxon>
        <taxon>Pseudomonadati</taxon>
        <taxon>Myxococcota</taxon>
        <taxon>Myxococcia</taxon>
        <taxon>Myxococcales</taxon>
        <taxon>Cystobacterineae</taxon>
        <taxon>Archangiaceae</taxon>
        <taxon>Cystobacter</taxon>
    </lineage>
</organism>
<dbReference type="EMBL" id="ANAH02000014">
    <property type="protein sequence ID" value="EPX60066.1"/>
    <property type="molecule type" value="Genomic_DNA"/>
</dbReference>
<accession>S9PAE0</accession>
<reference evidence="2" key="1">
    <citation type="submission" date="2013-05" db="EMBL/GenBank/DDBJ databases">
        <title>Genome assembly of Cystobacter fuscus DSM 2262.</title>
        <authorList>
            <person name="Sharma G."/>
            <person name="Khatri I."/>
            <person name="Kaur C."/>
            <person name="Mayilraj S."/>
            <person name="Subramanian S."/>
        </authorList>
    </citation>
    <scope>NUCLEOTIDE SEQUENCE [LARGE SCALE GENOMIC DNA]</scope>
    <source>
        <strain evidence="2">DSM 2262</strain>
    </source>
</reference>
<dbReference type="AlphaFoldDB" id="S9PAE0"/>
<sequence length="49" mass="5730">MTLVWQGGLSWDDSGRAGRTLEEVKQQERSRKRRRHVSDLRGGQSTRDF</sequence>
<keyword evidence="3" id="KW-1185">Reference proteome</keyword>
<feature type="region of interest" description="Disordered" evidence="1">
    <location>
        <begin position="18"/>
        <end position="49"/>
    </location>
</feature>
<feature type="compositionally biased region" description="Basic and acidic residues" evidence="1">
    <location>
        <begin position="18"/>
        <end position="29"/>
    </location>
</feature>
<proteinExistence type="predicted"/>
<comment type="caution">
    <text evidence="2">The sequence shown here is derived from an EMBL/GenBank/DDBJ whole genome shotgun (WGS) entry which is preliminary data.</text>
</comment>